<keyword evidence="5" id="KW-1185">Reference proteome</keyword>
<feature type="disulfide bond" evidence="2">
    <location>
        <begin position="201"/>
        <end position="211"/>
    </location>
</feature>
<dbReference type="SMART" id="SM00205">
    <property type="entry name" value="THN"/>
    <property type="match status" value="1"/>
</dbReference>
<keyword evidence="2" id="KW-1015">Disulfide bond</keyword>
<dbReference type="PIRSF" id="PIRSF002703">
    <property type="entry name" value="Thaumatin"/>
    <property type="match status" value="1"/>
</dbReference>
<dbReference type="PRINTS" id="PR00347">
    <property type="entry name" value="THAUMATIN"/>
</dbReference>
<evidence type="ECO:0000256" key="2">
    <source>
        <dbReference type="PIRSR" id="PIRSR002703-1"/>
    </source>
</evidence>
<evidence type="ECO:0000313" key="5">
    <source>
        <dbReference type="Proteomes" id="UP000834106"/>
    </source>
</evidence>
<dbReference type="CDD" id="cd09218">
    <property type="entry name" value="TLP-PA"/>
    <property type="match status" value="1"/>
</dbReference>
<feature type="disulfide bond" evidence="2">
    <location>
        <begin position="191"/>
        <end position="200"/>
    </location>
</feature>
<dbReference type="Pfam" id="PF00314">
    <property type="entry name" value="Thaumatin"/>
    <property type="match status" value="1"/>
</dbReference>
<dbReference type="PROSITE" id="PS51367">
    <property type="entry name" value="THAUMATIN_2"/>
    <property type="match status" value="1"/>
</dbReference>
<dbReference type="AlphaFoldDB" id="A0AAD1ZF76"/>
<sequence length="300" mass="32333">MVQASFSLLMASWKFPISYIVISLFTCSFARTFTITNYCPYKIWPGTLAGSGQQLPTTGFQLDSGQSLRIPSIPGWSGRIWARTGCTFDASGIGSCQTGDCGGRLECDGIGASPPASHFEITVGVADEKDFYDVSIVDGYNLPLVAEPRGVHSGCNVTGCTADVNMGCPKELQVIGSDEGEGRVVGCKSACEEFGLEQYCCSGEFANPSTCRPSFYSNIFKRACPTAYSYAFDDRTSTFTCQAYEYAIIFCPNGMKGKNDAPTALPIEECNRKTAATVSSSATLLPFPISLFLLILTMYF</sequence>
<feature type="disulfide bond" evidence="2">
    <location>
        <begin position="86"/>
        <end position="96"/>
    </location>
</feature>
<dbReference type="SUPFAM" id="SSF49870">
    <property type="entry name" value="Osmotin, thaumatin-like protein"/>
    <property type="match status" value="1"/>
</dbReference>
<dbReference type="FunFam" id="2.60.110.10:FF:000001">
    <property type="entry name" value="THAUMATIN-LIKE PROTEIN 1"/>
    <property type="match status" value="1"/>
</dbReference>
<keyword evidence="1" id="KW-0732">Signal</keyword>
<evidence type="ECO:0000256" key="1">
    <source>
        <dbReference type="ARBA" id="ARBA00022729"/>
    </source>
</evidence>
<gene>
    <name evidence="4" type="ORF">FPE_LOCUS15569</name>
</gene>
<feature type="transmembrane region" description="Helical" evidence="3">
    <location>
        <begin position="278"/>
        <end position="299"/>
    </location>
</feature>
<dbReference type="PANTHER" id="PTHR31048">
    <property type="entry name" value="OS03G0233200 PROTEIN"/>
    <property type="match status" value="1"/>
</dbReference>
<feature type="disulfide bond" evidence="2">
    <location>
        <begin position="168"/>
        <end position="187"/>
    </location>
</feature>
<feature type="disulfide bond" evidence="2">
    <location>
        <begin position="155"/>
        <end position="241"/>
    </location>
</feature>
<evidence type="ECO:0000313" key="4">
    <source>
        <dbReference type="EMBL" id="CAI9768139.1"/>
    </source>
</evidence>
<keyword evidence="3" id="KW-1133">Transmembrane helix</keyword>
<dbReference type="InterPro" id="IPR037176">
    <property type="entry name" value="Osmotin/thaumatin-like_sf"/>
</dbReference>
<dbReference type="PROSITE" id="PS00316">
    <property type="entry name" value="THAUMATIN_1"/>
    <property type="match status" value="1"/>
</dbReference>
<proteinExistence type="predicted"/>
<accession>A0AAD1ZF76</accession>
<dbReference type="Gene3D" id="2.60.110.10">
    <property type="entry name" value="Thaumatin"/>
    <property type="match status" value="1"/>
</dbReference>
<dbReference type="InterPro" id="IPR017949">
    <property type="entry name" value="Thaumatin_CS"/>
</dbReference>
<evidence type="ECO:0008006" key="6">
    <source>
        <dbReference type="Google" id="ProtNLM"/>
    </source>
</evidence>
<keyword evidence="3" id="KW-0472">Membrane</keyword>
<dbReference type="EMBL" id="OU503044">
    <property type="protein sequence ID" value="CAI9768139.1"/>
    <property type="molecule type" value="Genomic_DNA"/>
</dbReference>
<feature type="disulfide bond" evidence="2">
    <location>
        <begin position="101"/>
        <end position="107"/>
    </location>
</feature>
<dbReference type="Proteomes" id="UP000834106">
    <property type="component" value="Chromosome 9"/>
</dbReference>
<reference evidence="4" key="1">
    <citation type="submission" date="2023-05" db="EMBL/GenBank/DDBJ databases">
        <authorList>
            <person name="Huff M."/>
        </authorList>
    </citation>
    <scope>NUCLEOTIDE SEQUENCE</scope>
</reference>
<feature type="disulfide bond" evidence="2">
    <location>
        <begin position="39"/>
        <end position="251"/>
    </location>
</feature>
<feature type="disulfide bond" evidence="2">
    <location>
        <begin position="160"/>
        <end position="224"/>
    </location>
</feature>
<evidence type="ECO:0000256" key="3">
    <source>
        <dbReference type="SAM" id="Phobius"/>
    </source>
</evidence>
<keyword evidence="3" id="KW-0812">Transmembrane</keyword>
<name>A0AAD1ZF76_9LAMI</name>
<organism evidence="4 5">
    <name type="scientific">Fraxinus pennsylvanica</name>
    <dbReference type="NCBI Taxonomy" id="56036"/>
    <lineage>
        <taxon>Eukaryota</taxon>
        <taxon>Viridiplantae</taxon>
        <taxon>Streptophyta</taxon>
        <taxon>Embryophyta</taxon>
        <taxon>Tracheophyta</taxon>
        <taxon>Spermatophyta</taxon>
        <taxon>Magnoliopsida</taxon>
        <taxon>eudicotyledons</taxon>
        <taxon>Gunneridae</taxon>
        <taxon>Pentapetalae</taxon>
        <taxon>asterids</taxon>
        <taxon>lamiids</taxon>
        <taxon>Lamiales</taxon>
        <taxon>Oleaceae</taxon>
        <taxon>Oleeae</taxon>
        <taxon>Fraxinus</taxon>
    </lineage>
</organism>
<protein>
    <recommendedName>
        <fullName evidence="6">Thaumatin-like protein</fullName>
    </recommendedName>
</protein>
<dbReference type="InterPro" id="IPR001938">
    <property type="entry name" value="Thaumatin"/>
</dbReference>